<comment type="caution">
    <text evidence="1">The sequence shown here is derived from an EMBL/GenBank/DDBJ whole genome shotgun (WGS) entry which is preliminary data.</text>
</comment>
<dbReference type="EMBL" id="JBHSBU010000001">
    <property type="protein sequence ID" value="MFC4158086.1"/>
    <property type="molecule type" value="Genomic_DNA"/>
</dbReference>
<dbReference type="Pfam" id="PF07793">
    <property type="entry name" value="DUF1631"/>
    <property type="match status" value="1"/>
</dbReference>
<gene>
    <name evidence="1" type="ORF">ACFOW7_01820</name>
</gene>
<accession>A0ABV8MMM5</accession>
<keyword evidence="2" id="KW-1185">Reference proteome</keyword>
<sequence length="795" mass="86043">MSKPETLAMLSSCRDLAADLLCRSLSSMLDKIEESLFELAEKAGDRDTQNLYLQARGESQAKRAAIEAEFRRQFVAGFNRMTAPGAKGEAKSFDQLDFDNLELSLVGHDDYEENLTVSNIATRLKNSCGEELVALNHRIGSLMQLPESEVGDNPVSPDAIVDAFRAACKQIESDLNVRLLVLKQFEQVAADNVSNVYQNLNQFLIQRNILPVLPKQGYRRRQSGGQRGGGGAAAGLPGGEMGSQIAAAPEVPAYAAGNEQELINTLQQLLALNQAMQGNVAPAGGPAVAGQLPMGMPQIPAAMFASGVGQSFLDALNFLQQGDIEQALTDPGDLDRVALVGGTGNVLHQIKTTSLAHSLGHVDAMTVDIVAMLFDYIFDDKNIPQPMKALIGRLQIPVLKVAMLDTKFFARKTHPTRKLLDTLAVAALGWDESDGTDDRLYQKIAGAVENIVTNFDENLGIFQETLTDLEQFLIEEEQRATAAAEEAAQSLVEAEKRELAEILADESVAQRVLTPELPELIKDFLLRQWQPVLKHIALVQSEQSDNWRLALQAMDDLVWSVAPKVGVEERLKLVNMLPRLLKQLERGTEAVGIERGMREAFFAELVRCHANAIKSGLKSADPAAQAVAAPAPIGAQTTIATPVPAAALASTAAEPPIPRVVAAAAVLAPVAANVAESPLGDAGGLSAFEVNNPNWDAGLDKYQDYDDVVANQLKRGTWIEFIQPNGEASRVKLTWVSPRKSRFLFTNRQGQNGLEFTLVDLVGMFKRGEARLLEGGPLVERAVSDMIDMLQPGNA</sequence>
<reference evidence="2" key="1">
    <citation type="journal article" date="2019" name="Int. J. Syst. Evol. Microbiol.">
        <title>The Global Catalogue of Microorganisms (GCM) 10K type strain sequencing project: providing services to taxonomists for standard genome sequencing and annotation.</title>
        <authorList>
            <consortium name="The Broad Institute Genomics Platform"/>
            <consortium name="The Broad Institute Genome Sequencing Center for Infectious Disease"/>
            <person name="Wu L."/>
            <person name="Ma J."/>
        </authorList>
    </citation>
    <scope>NUCLEOTIDE SEQUENCE [LARGE SCALE GENOMIC DNA]</scope>
    <source>
        <strain evidence="2">LMG 29894</strain>
    </source>
</reference>
<dbReference type="InterPro" id="IPR012434">
    <property type="entry name" value="DUF1631"/>
</dbReference>
<dbReference type="RefSeq" id="WP_378160391.1">
    <property type="nucleotide sequence ID" value="NZ_JBHSBU010000001.1"/>
</dbReference>
<proteinExistence type="predicted"/>
<evidence type="ECO:0000313" key="1">
    <source>
        <dbReference type="EMBL" id="MFC4158086.1"/>
    </source>
</evidence>
<evidence type="ECO:0000313" key="2">
    <source>
        <dbReference type="Proteomes" id="UP001595791"/>
    </source>
</evidence>
<name>A0ABV8MMM5_9NEIS</name>
<protein>
    <submittedName>
        <fullName evidence="1">DUF1631 domain-containing protein</fullName>
    </submittedName>
</protein>
<dbReference type="Proteomes" id="UP001595791">
    <property type="component" value="Unassembled WGS sequence"/>
</dbReference>
<organism evidence="1 2">
    <name type="scientific">Chitinimonas lacunae</name>
    <dbReference type="NCBI Taxonomy" id="1963018"/>
    <lineage>
        <taxon>Bacteria</taxon>
        <taxon>Pseudomonadati</taxon>
        <taxon>Pseudomonadota</taxon>
        <taxon>Betaproteobacteria</taxon>
        <taxon>Neisseriales</taxon>
        <taxon>Chitinibacteraceae</taxon>
        <taxon>Chitinimonas</taxon>
    </lineage>
</organism>